<feature type="domain" description="Histidine kinase" evidence="3">
    <location>
        <begin position="37"/>
        <end position="282"/>
    </location>
</feature>
<dbReference type="InterPro" id="IPR004358">
    <property type="entry name" value="Sig_transdc_His_kin-like_C"/>
</dbReference>
<evidence type="ECO:0000313" key="4">
    <source>
        <dbReference type="EMBL" id="OIQ79899.1"/>
    </source>
</evidence>
<gene>
    <name evidence="4" type="primary">zraS_30</name>
    <name evidence="4" type="ORF">GALL_383600</name>
</gene>
<dbReference type="EMBL" id="MLJW01001141">
    <property type="protein sequence ID" value="OIQ79899.1"/>
    <property type="molecule type" value="Genomic_DNA"/>
</dbReference>
<organism evidence="4">
    <name type="scientific">mine drainage metagenome</name>
    <dbReference type="NCBI Taxonomy" id="410659"/>
    <lineage>
        <taxon>unclassified sequences</taxon>
        <taxon>metagenomes</taxon>
        <taxon>ecological metagenomes</taxon>
    </lineage>
</organism>
<dbReference type="InterPro" id="IPR003661">
    <property type="entry name" value="HisK_dim/P_dom"/>
</dbReference>
<dbReference type="CDD" id="cd00082">
    <property type="entry name" value="HisKA"/>
    <property type="match status" value="1"/>
</dbReference>
<dbReference type="SMART" id="SM00387">
    <property type="entry name" value="HATPase_c"/>
    <property type="match status" value="1"/>
</dbReference>
<name>A0A1J5QQY5_9ZZZZ</name>
<dbReference type="PANTHER" id="PTHR43065:SF50">
    <property type="entry name" value="HISTIDINE KINASE"/>
    <property type="match status" value="1"/>
</dbReference>
<dbReference type="PRINTS" id="PR00344">
    <property type="entry name" value="BCTRLSENSOR"/>
</dbReference>
<keyword evidence="1" id="KW-0597">Phosphoprotein</keyword>
<feature type="region of interest" description="Disordered" evidence="2">
    <location>
        <begin position="280"/>
        <end position="299"/>
    </location>
</feature>
<protein>
    <submittedName>
        <fullName evidence="4">Sensor protein ZraS</fullName>
        <ecNumber evidence="4">2.7.13.3</ecNumber>
    </submittedName>
</protein>
<dbReference type="CDD" id="cd16943">
    <property type="entry name" value="HATPase_AtoS-like"/>
    <property type="match status" value="1"/>
</dbReference>
<dbReference type="PANTHER" id="PTHR43065">
    <property type="entry name" value="SENSOR HISTIDINE KINASE"/>
    <property type="match status" value="1"/>
</dbReference>
<dbReference type="SUPFAM" id="SSF55874">
    <property type="entry name" value="ATPase domain of HSP90 chaperone/DNA topoisomerase II/histidine kinase"/>
    <property type="match status" value="1"/>
</dbReference>
<keyword evidence="4" id="KW-0808">Transferase</keyword>
<accession>A0A1J5QQY5</accession>
<dbReference type="Pfam" id="PF02518">
    <property type="entry name" value="HATPase_c"/>
    <property type="match status" value="1"/>
</dbReference>
<evidence type="ECO:0000259" key="3">
    <source>
        <dbReference type="PROSITE" id="PS50109"/>
    </source>
</evidence>
<dbReference type="InterPro" id="IPR005467">
    <property type="entry name" value="His_kinase_dom"/>
</dbReference>
<dbReference type="GO" id="GO:0000155">
    <property type="term" value="F:phosphorelay sensor kinase activity"/>
    <property type="evidence" value="ECO:0007669"/>
    <property type="project" value="InterPro"/>
</dbReference>
<dbReference type="EC" id="2.7.13.3" evidence="4"/>
<evidence type="ECO:0000256" key="2">
    <source>
        <dbReference type="SAM" id="MobiDB-lite"/>
    </source>
</evidence>
<dbReference type="Gene3D" id="1.10.287.130">
    <property type="match status" value="1"/>
</dbReference>
<evidence type="ECO:0000256" key="1">
    <source>
        <dbReference type="ARBA" id="ARBA00022553"/>
    </source>
</evidence>
<dbReference type="SUPFAM" id="SSF47384">
    <property type="entry name" value="Homodimeric domain of signal transducing histidine kinase"/>
    <property type="match status" value="1"/>
</dbReference>
<dbReference type="InterPro" id="IPR036097">
    <property type="entry name" value="HisK_dim/P_sf"/>
</dbReference>
<dbReference type="InterPro" id="IPR003594">
    <property type="entry name" value="HATPase_dom"/>
</dbReference>
<reference evidence="4" key="1">
    <citation type="submission" date="2016-10" db="EMBL/GenBank/DDBJ databases">
        <title>Sequence of Gallionella enrichment culture.</title>
        <authorList>
            <person name="Poehlein A."/>
            <person name="Muehling M."/>
            <person name="Daniel R."/>
        </authorList>
    </citation>
    <scope>NUCLEOTIDE SEQUENCE</scope>
</reference>
<dbReference type="AlphaFoldDB" id="A0A1J5QQY5"/>
<dbReference type="PROSITE" id="PS50109">
    <property type="entry name" value="HIS_KIN"/>
    <property type="match status" value="1"/>
</dbReference>
<comment type="caution">
    <text evidence="4">The sequence shown here is derived from an EMBL/GenBank/DDBJ whole genome shotgun (WGS) entry which is preliminary data.</text>
</comment>
<sequence>MMRGRTELEDAYRKLQDVQGQLMQSEKMASIGQLAAGVAHEINNPIGYVHSNLGSLQKYLDDLFAVVTAYEQVESLLGQHPEALATLRLVKQKADLEFLKEDVAALMNESREGITRVKKIVQDLKDFSHVGSDEEWVFADLHQGMESTLSIVWNELKYKAEISKDYGDIPNIECLPAQLNQVFMNLLVNAAHAIEERGVITIRSGTLDGGVWVEVADTGKGIAAENLNRIFDPFFTTKPIGKGTGLGLSVSYSIVQKHHGSINVASEAGRGTTFRVWLPIRQPDGKDGNGTPLPHADTV</sequence>
<dbReference type="InterPro" id="IPR036890">
    <property type="entry name" value="HATPase_C_sf"/>
</dbReference>
<dbReference type="Gene3D" id="3.30.565.10">
    <property type="entry name" value="Histidine kinase-like ATPase, C-terminal domain"/>
    <property type="match status" value="1"/>
</dbReference>
<proteinExistence type="predicted"/>